<protein>
    <submittedName>
        <fullName evidence="3">Nicotinamide-nucleotide amidase</fullName>
    </submittedName>
</protein>
<dbReference type="AlphaFoldDB" id="A0A542YUI8"/>
<keyword evidence="4" id="KW-1185">Reference proteome</keyword>
<gene>
    <name evidence="3" type="ORF">FB467_2774</name>
</gene>
<dbReference type="InterPro" id="IPR036653">
    <property type="entry name" value="CinA-like_C"/>
</dbReference>
<organism evidence="3 4">
    <name type="scientific">Ornithinicoccus hortensis</name>
    <dbReference type="NCBI Taxonomy" id="82346"/>
    <lineage>
        <taxon>Bacteria</taxon>
        <taxon>Bacillati</taxon>
        <taxon>Actinomycetota</taxon>
        <taxon>Actinomycetes</taxon>
        <taxon>Micrococcales</taxon>
        <taxon>Intrasporangiaceae</taxon>
        <taxon>Ornithinicoccus</taxon>
    </lineage>
</organism>
<proteinExistence type="predicted"/>
<dbReference type="Pfam" id="PF02464">
    <property type="entry name" value="CinA"/>
    <property type="match status" value="1"/>
</dbReference>
<evidence type="ECO:0000313" key="4">
    <source>
        <dbReference type="Proteomes" id="UP000319516"/>
    </source>
</evidence>
<comment type="caution">
    <text evidence="3">The sequence shown here is derived from an EMBL/GenBank/DDBJ whole genome shotgun (WGS) entry which is preliminary data.</text>
</comment>
<evidence type="ECO:0000259" key="2">
    <source>
        <dbReference type="Pfam" id="PF02464"/>
    </source>
</evidence>
<dbReference type="InterPro" id="IPR008136">
    <property type="entry name" value="CinA_C"/>
</dbReference>
<feature type="region of interest" description="Disordered" evidence="1">
    <location>
        <begin position="187"/>
        <end position="218"/>
    </location>
</feature>
<dbReference type="NCBIfam" id="TIGR00199">
    <property type="entry name" value="PncC_domain"/>
    <property type="match status" value="1"/>
</dbReference>
<name>A0A542YUI8_9MICO</name>
<feature type="compositionally biased region" description="Gly residues" evidence="1">
    <location>
        <begin position="207"/>
        <end position="218"/>
    </location>
</feature>
<accession>A0A542YUI8</accession>
<evidence type="ECO:0000313" key="3">
    <source>
        <dbReference type="EMBL" id="TQL51624.1"/>
    </source>
</evidence>
<dbReference type="Gene3D" id="3.90.950.20">
    <property type="entry name" value="CinA-like"/>
    <property type="match status" value="1"/>
</dbReference>
<evidence type="ECO:0000256" key="1">
    <source>
        <dbReference type="SAM" id="MobiDB-lite"/>
    </source>
</evidence>
<dbReference type="RefSeq" id="WP_228393194.1">
    <property type="nucleotide sequence ID" value="NZ_BAAAIK010000011.1"/>
</dbReference>
<feature type="domain" description="CinA C-terminal" evidence="2">
    <location>
        <begin position="24"/>
        <end position="182"/>
    </location>
</feature>
<dbReference type="EMBL" id="VFOP01000001">
    <property type="protein sequence ID" value="TQL51624.1"/>
    <property type="molecule type" value="Genomic_DNA"/>
</dbReference>
<dbReference type="Proteomes" id="UP000319516">
    <property type="component" value="Unassembled WGS sequence"/>
</dbReference>
<sequence length="218" mass="21743">MTSPGDASPGDAPPGDGLGGLATTELAAAVVRALLAVDRSVATAESLTGGLVSAALTTVPGASAVVRGGVVSYATEVKQTVLGVPGDLLETLGAVSAETAVAMADGTRRVLEADWGVATTGVAGPDPAEGKPVGRVHLAVTGPPSDGAREEVRLSRTLNLTGTRDQIRDETVRQALDLLLAALEGDNPRDSGTGKVRLTPWTPGFRSEGGIGDGSATT</sequence>
<dbReference type="SUPFAM" id="SSF142433">
    <property type="entry name" value="CinA-like"/>
    <property type="match status" value="1"/>
</dbReference>
<reference evidence="3 4" key="1">
    <citation type="submission" date="2019-06" db="EMBL/GenBank/DDBJ databases">
        <title>Sequencing the genomes of 1000 actinobacteria strains.</title>
        <authorList>
            <person name="Klenk H.-P."/>
        </authorList>
    </citation>
    <scope>NUCLEOTIDE SEQUENCE [LARGE SCALE GENOMIC DNA]</scope>
    <source>
        <strain evidence="3 4">DSM 12335</strain>
    </source>
</reference>